<dbReference type="InterPro" id="IPR002931">
    <property type="entry name" value="Transglutaminase-like"/>
</dbReference>
<accession>A0A7X2Z307</accession>
<organism evidence="3 4">
    <name type="scientific">Paenibacillus woosongensis</name>
    <dbReference type="NCBI Taxonomy" id="307580"/>
    <lineage>
        <taxon>Bacteria</taxon>
        <taxon>Bacillati</taxon>
        <taxon>Bacillota</taxon>
        <taxon>Bacilli</taxon>
        <taxon>Bacillales</taxon>
        <taxon>Paenibacillaceae</taxon>
        <taxon>Paenibacillus</taxon>
    </lineage>
</organism>
<evidence type="ECO:0000256" key="1">
    <source>
        <dbReference type="SAM" id="Phobius"/>
    </source>
</evidence>
<keyword evidence="1" id="KW-0472">Membrane</keyword>
<dbReference type="SUPFAM" id="SSF54001">
    <property type="entry name" value="Cysteine proteinases"/>
    <property type="match status" value="1"/>
</dbReference>
<evidence type="ECO:0000259" key="2">
    <source>
        <dbReference type="SMART" id="SM00460"/>
    </source>
</evidence>
<sequence>MALPSLQQQAREYPIRSGKQEAFQPWLHRIAVSLLLYALFAECLYPLYAIVVEHERRVVTVFLYLTAALLLAGSLRLATSLQVMLYLVFMGGTLFYLFGLQEGMSWIGGYGTVAAQDIAVVFQTGRLNEASPESRMLLLLIGWSLLVVSVQMLAIGRQTILLFLAVVIVYLLTIELIFDAPIFYNLARAAGIGLAIQCYAFAMQMREQGYIKQKPSFKNGKSHKEHAYKIMAPFTVAGLVGCAAAMSLLLPAQPVQQQPLQALIKSLQGWYQKEGLAEASVTTSSVSGYGRDDGELGAPLQLRWDTYFTAKSPVSVYWRGESKSVYTGRGWLQPATGEEVQVLASGERTALLPQEDVIADGSKIQQTITFQKPVTGQLPLLSGGIPVQVDHVFVGEGRSVPFAARFDQAAGAIYLDRAGQAQQTSAMEGIQGYELTVIRQPTAGGYLRQLEDGDPVLISEQYLQLPESLPERVRELGKSLVQDTGNRYDAALAVAKYLKQHYSYNLNSAIPPADEDFVDRFLFVDRQGYCDHFSTAMVVLLRSGGIPARWVKGFTPGERSKEEPELYTISYADAHAWVEVYFPGEGWVPFDPTPGYDSILSASPRISGQFLPAWIREFANSLSVLPAAVKSMLDHGMLNLWKSIVKAPLIWTAGLLGVWPMIWLIIWIGRNSTVWRDLITLQRVIARPRSRFPDQKLLLHIADRVWQQIYRMYGNKPEGMTAREYVDSLAAQEAANLGKLEEFVREWETLYYGGLRPDRMNSRNFLELCRNLALRRG</sequence>
<dbReference type="SMART" id="SM00460">
    <property type="entry name" value="TGc"/>
    <property type="match status" value="1"/>
</dbReference>
<gene>
    <name evidence="3" type="ORF">GNP95_16385</name>
</gene>
<proteinExistence type="predicted"/>
<reference evidence="3 4" key="1">
    <citation type="submission" date="2019-11" db="EMBL/GenBank/DDBJ databases">
        <title>Draft genome sequences of five Paenibacillus species of dairy origin.</title>
        <authorList>
            <person name="Olajide A.M."/>
            <person name="Chen S."/>
            <person name="Lapointe G."/>
        </authorList>
    </citation>
    <scope>NUCLEOTIDE SEQUENCE [LARGE SCALE GENOMIC DNA]</scope>
    <source>
        <strain evidence="3 4">12CR55</strain>
    </source>
</reference>
<feature type="transmembrane region" description="Helical" evidence="1">
    <location>
        <begin position="83"/>
        <end position="100"/>
    </location>
</feature>
<feature type="transmembrane region" description="Helical" evidence="1">
    <location>
        <begin position="136"/>
        <end position="154"/>
    </location>
</feature>
<feature type="transmembrane region" description="Helical" evidence="1">
    <location>
        <begin position="58"/>
        <end position="77"/>
    </location>
</feature>
<dbReference type="RefSeq" id="WP_155611936.1">
    <property type="nucleotide sequence ID" value="NZ_WNZW01000006.1"/>
</dbReference>
<dbReference type="AlphaFoldDB" id="A0A7X2Z307"/>
<dbReference type="Pfam" id="PF01841">
    <property type="entry name" value="Transglut_core"/>
    <property type="match status" value="1"/>
</dbReference>
<evidence type="ECO:0000313" key="4">
    <source>
        <dbReference type="Proteomes" id="UP000447876"/>
    </source>
</evidence>
<dbReference type="InterPro" id="IPR038765">
    <property type="entry name" value="Papain-like_cys_pep_sf"/>
</dbReference>
<dbReference type="EMBL" id="WNZW01000006">
    <property type="protein sequence ID" value="MUG46567.1"/>
    <property type="molecule type" value="Genomic_DNA"/>
</dbReference>
<dbReference type="PANTHER" id="PTHR42736">
    <property type="entry name" value="PROTEIN-GLUTAMINE GAMMA-GLUTAMYLTRANSFERASE"/>
    <property type="match status" value="1"/>
</dbReference>
<dbReference type="InterPro" id="IPR052901">
    <property type="entry name" value="Bact_TGase-like"/>
</dbReference>
<feature type="transmembrane region" description="Helical" evidence="1">
    <location>
        <begin position="649"/>
        <end position="669"/>
    </location>
</feature>
<name>A0A7X2Z307_9BACL</name>
<feature type="transmembrane region" description="Helical" evidence="1">
    <location>
        <begin position="160"/>
        <end position="178"/>
    </location>
</feature>
<dbReference type="OrthoDB" id="9804872at2"/>
<feature type="transmembrane region" description="Helical" evidence="1">
    <location>
        <begin position="26"/>
        <end position="51"/>
    </location>
</feature>
<feature type="transmembrane region" description="Helical" evidence="1">
    <location>
        <begin position="230"/>
        <end position="250"/>
    </location>
</feature>
<keyword evidence="1" id="KW-1133">Transmembrane helix</keyword>
<dbReference type="Proteomes" id="UP000447876">
    <property type="component" value="Unassembled WGS sequence"/>
</dbReference>
<dbReference type="Gene3D" id="3.10.620.30">
    <property type="match status" value="1"/>
</dbReference>
<dbReference type="PANTHER" id="PTHR42736:SF1">
    <property type="entry name" value="PROTEIN-GLUTAMINE GAMMA-GLUTAMYLTRANSFERASE"/>
    <property type="match status" value="1"/>
</dbReference>
<comment type="caution">
    <text evidence="3">The sequence shown here is derived from an EMBL/GenBank/DDBJ whole genome shotgun (WGS) entry which is preliminary data.</text>
</comment>
<feature type="domain" description="Transglutaminase-like" evidence="2">
    <location>
        <begin position="522"/>
        <end position="594"/>
    </location>
</feature>
<keyword evidence="1" id="KW-0812">Transmembrane</keyword>
<evidence type="ECO:0000313" key="3">
    <source>
        <dbReference type="EMBL" id="MUG46567.1"/>
    </source>
</evidence>
<protein>
    <recommendedName>
        <fullName evidence="2">Transglutaminase-like domain-containing protein</fullName>
    </recommendedName>
</protein>